<evidence type="ECO:0000259" key="1">
    <source>
        <dbReference type="Pfam" id="PF00534"/>
    </source>
</evidence>
<dbReference type="Gene3D" id="3.40.50.2000">
    <property type="entry name" value="Glycogen Phosphorylase B"/>
    <property type="match status" value="2"/>
</dbReference>
<dbReference type="InterPro" id="IPR028098">
    <property type="entry name" value="Glyco_trans_4-like_N"/>
</dbReference>
<dbReference type="PATRIC" id="fig|47770.28.peg.10"/>
<dbReference type="SUPFAM" id="SSF53756">
    <property type="entry name" value="UDP-Glycosyltransferase/glycogen phosphorylase"/>
    <property type="match status" value="1"/>
</dbReference>
<name>A0A109DGB1_9LACO</name>
<dbReference type="InterPro" id="IPR050194">
    <property type="entry name" value="Glycosyltransferase_grp1"/>
</dbReference>
<dbReference type="InterPro" id="IPR001296">
    <property type="entry name" value="Glyco_trans_1"/>
</dbReference>
<proteinExistence type="predicted"/>
<dbReference type="GO" id="GO:0016757">
    <property type="term" value="F:glycosyltransferase activity"/>
    <property type="evidence" value="ECO:0007669"/>
    <property type="project" value="InterPro"/>
</dbReference>
<gene>
    <name evidence="3" type="ORF">AEL95_00045</name>
</gene>
<evidence type="ECO:0000259" key="2">
    <source>
        <dbReference type="Pfam" id="PF13439"/>
    </source>
</evidence>
<dbReference type="RefSeq" id="WP_081079769.1">
    <property type="nucleotide sequence ID" value="NZ_AP025162.1"/>
</dbReference>
<accession>A0A109DGB1</accession>
<dbReference type="Proteomes" id="UP000067598">
    <property type="component" value="Unassembled WGS sequence"/>
</dbReference>
<dbReference type="EMBL" id="LJGP01000001">
    <property type="protein sequence ID" value="KWU04929.1"/>
    <property type="molecule type" value="Genomic_DNA"/>
</dbReference>
<organism evidence="3 4">
    <name type="scientific">Lactobacillus crispatus</name>
    <dbReference type="NCBI Taxonomy" id="47770"/>
    <lineage>
        <taxon>Bacteria</taxon>
        <taxon>Bacillati</taxon>
        <taxon>Bacillota</taxon>
        <taxon>Bacilli</taxon>
        <taxon>Lactobacillales</taxon>
        <taxon>Lactobacillaceae</taxon>
        <taxon>Lactobacillus</taxon>
    </lineage>
</organism>
<feature type="domain" description="Glycosyltransferase subfamily 4-like N-terminal" evidence="2">
    <location>
        <begin position="13"/>
        <end position="152"/>
    </location>
</feature>
<evidence type="ECO:0008006" key="5">
    <source>
        <dbReference type="Google" id="ProtNLM"/>
    </source>
</evidence>
<feature type="domain" description="Glycosyl transferase family 1" evidence="1">
    <location>
        <begin position="175"/>
        <end position="297"/>
    </location>
</feature>
<dbReference type="Pfam" id="PF00534">
    <property type="entry name" value="Glycos_transf_1"/>
    <property type="match status" value="1"/>
</dbReference>
<sequence length="366" mass="42089">MKVMHFTAGFVNGGVEQVLLNYTGKLNKEYGVDESIVYLHKADAEKKKLSEQLGNRMYQIPARRESLLGNIKATYKLIKEERPDVVHSHMSLMNFFPLTIAKILGVPVRVSHSHLALCGPESTKNKIYKKLTIWSANELVACGEEAGKYLYGNKDFHILFNAIDQKKYHFNQNSRDEIRKQYNIPEDAFLIGNIGRIVEQKNQKFLVAAFDKFYEQNPNSYLMIIGKGEKDQNIEQRLETYIINKKSAANIIRVKGVRSTEKFYSAFDVFAMPSLYEGLPVVAIEAQASGIPTVLSENIDKSVVYSDKVDLLPINQGANSWVQKFQFWKNQKFDRSFKGNDNYNIRVQNKKLFDWYSLWLKKNSEG</sequence>
<dbReference type="PANTHER" id="PTHR45947">
    <property type="entry name" value="SULFOQUINOVOSYL TRANSFERASE SQD2"/>
    <property type="match status" value="1"/>
</dbReference>
<dbReference type="Pfam" id="PF13439">
    <property type="entry name" value="Glyco_transf_4"/>
    <property type="match status" value="1"/>
</dbReference>
<comment type="caution">
    <text evidence="3">The sequence shown here is derived from an EMBL/GenBank/DDBJ whole genome shotgun (WGS) entry which is preliminary data.</text>
</comment>
<evidence type="ECO:0000313" key="3">
    <source>
        <dbReference type="EMBL" id="KWU04929.1"/>
    </source>
</evidence>
<reference evidence="3 4" key="1">
    <citation type="journal article" date="2016" name="Microbiology (Mosc.)">
        <title>Comparison of Lactobacillus crispatus isolates from Lactobacillus-dominated vaginal microbiomes with isolates from microbiomes containing bacterial vaginosis-associated bacteria.</title>
        <authorList>
            <person name="Abdelmaksoud A.A."/>
            <person name="Koparde V.N."/>
            <person name="Sheth N.U."/>
            <person name="Serrano M.G."/>
            <person name="Glascock A.L."/>
            <person name="Fettweis J.M."/>
            <person name="Strauss Iii J.F."/>
            <person name="Buck G.A."/>
            <person name="Jefferson K.K."/>
        </authorList>
    </citation>
    <scope>NUCLEOTIDE SEQUENCE [LARGE SCALE GENOMIC DNA]</scope>
    <source>
        <strain evidence="3 4">VMC3</strain>
    </source>
</reference>
<dbReference type="AlphaFoldDB" id="A0A109DGB1"/>
<dbReference type="PANTHER" id="PTHR45947:SF3">
    <property type="entry name" value="SULFOQUINOVOSYL TRANSFERASE SQD2"/>
    <property type="match status" value="1"/>
</dbReference>
<evidence type="ECO:0000313" key="4">
    <source>
        <dbReference type="Proteomes" id="UP000067598"/>
    </source>
</evidence>
<protein>
    <recommendedName>
        <fullName evidence="5">Glycosyltransferase family 1 protein</fullName>
    </recommendedName>
</protein>